<dbReference type="PANTHER" id="PTHR43531:SF14">
    <property type="entry name" value="METHYL-ACCEPTING CHEMOTAXIS PROTEIN I-RELATED"/>
    <property type="match status" value="1"/>
</dbReference>
<evidence type="ECO:0000256" key="2">
    <source>
        <dbReference type="ARBA" id="ARBA00029447"/>
    </source>
</evidence>
<dbReference type="SMART" id="SM00304">
    <property type="entry name" value="HAMP"/>
    <property type="match status" value="1"/>
</dbReference>
<comment type="caution">
    <text evidence="8">The sequence shown here is derived from an EMBL/GenBank/DDBJ whole genome shotgun (WGS) entry which is preliminary data.</text>
</comment>
<keyword evidence="4" id="KW-0175">Coiled coil</keyword>
<evidence type="ECO:0000256" key="1">
    <source>
        <dbReference type="ARBA" id="ARBA00022481"/>
    </source>
</evidence>
<dbReference type="Gene3D" id="6.10.340.10">
    <property type="match status" value="1"/>
</dbReference>
<evidence type="ECO:0000256" key="3">
    <source>
        <dbReference type="PROSITE-ProRule" id="PRU00284"/>
    </source>
</evidence>
<keyword evidence="3" id="KW-0807">Transducer</keyword>
<dbReference type="EMBL" id="JBIYDN010000039">
    <property type="protein sequence ID" value="MFK4447878.1"/>
    <property type="molecule type" value="Genomic_DNA"/>
</dbReference>
<evidence type="ECO:0000313" key="8">
    <source>
        <dbReference type="EMBL" id="MFK4447878.1"/>
    </source>
</evidence>
<feature type="domain" description="Methyl-accepting transducer" evidence="6">
    <location>
        <begin position="281"/>
        <end position="510"/>
    </location>
</feature>
<dbReference type="InterPro" id="IPR003660">
    <property type="entry name" value="HAMP_dom"/>
</dbReference>
<dbReference type="InterPro" id="IPR024478">
    <property type="entry name" value="HlyB_4HB_MCP"/>
</dbReference>
<keyword evidence="5" id="KW-1133">Transmembrane helix</keyword>
<evidence type="ECO:0000256" key="5">
    <source>
        <dbReference type="SAM" id="Phobius"/>
    </source>
</evidence>
<organism evidence="8 9">
    <name type="scientific">Caballeronia udeis</name>
    <dbReference type="NCBI Taxonomy" id="1232866"/>
    <lineage>
        <taxon>Bacteria</taxon>
        <taxon>Pseudomonadati</taxon>
        <taxon>Pseudomonadota</taxon>
        <taxon>Betaproteobacteria</taxon>
        <taxon>Burkholderiales</taxon>
        <taxon>Burkholderiaceae</taxon>
        <taxon>Caballeronia</taxon>
    </lineage>
</organism>
<dbReference type="Gene3D" id="1.10.287.950">
    <property type="entry name" value="Methyl-accepting chemotaxis protein"/>
    <property type="match status" value="1"/>
</dbReference>
<dbReference type="Pfam" id="PF00672">
    <property type="entry name" value="HAMP"/>
    <property type="match status" value="1"/>
</dbReference>
<keyword evidence="5" id="KW-0812">Transmembrane</keyword>
<name>A0ABW8MW03_9BURK</name>
<dbReference type="InterPro" id="IPR004090">
    <property type="entry name" value="Chemotax_Me-accpt_rcpt"/>
</dbReference>
<dbReference type="InterPro" id="IPR004089">
    <property type="entry name" value="MCPsignal_dom"/>
</dbReference>
<dbReference type="SUPFAM" id="SSF58104">
    <property type="entry name" value="Methyl-accepting chemotaxis protein (MCP) signaling domain"/>
    <property type="match status" value="1"/>
</dbReference>
<keyword evidence="9" id="KW-1185">Reference proteome</keyword>
<dbReference type="PROSITE" id="PS50885">
    <property type="entry name" value="HAMP"/>
    <property type="match status" value="1"/>
</dbReference>
<dbReference type="Pfam" id="PF12729">
    <property type="entry name" value="4HB_MCP_1"/>
    <property type="match status" value="1"/>
</dbReference>
<dbReference type="PROSITE" id="PS50111">
    <property type="entry name" value="CHEMOTAXIS_TRANSDUC_2"/>
    <property type="match status" value="1"/>
</dbReference>
<evidence type="ECO:0000313" key="9">
    <source>
        <dbReference type="Proteomes" id="UP001620514"/>
    </source>
</evidence>
<evidence type="ECO:0000259" key="6">
    <source>
        <dbReference type="PROSITE" id="PS50111"/>
    </source>
</evidence>
<evidence type="ECO:0000259" key="7">
    <source>
        <dbReference type="PROSITE" id="PS50885"/>
    </source>
</evidence>
<dbReference type="CDD" id="cd11386">
    <property type="entry name" value="MCP_signal"/>
    <property type="match status" value="1"/>
</dbReference>
<dbReference type="InterPro" id="IPR047347">
    <property type="entry name" value="YvaQ-like_sensor"/>
</dbReference>
<evidence type="ECO:0000256" key="4">
    <source>
        <dbReference type="SAM" id="Coils"/>
    </source>
</evidence>
<dbReference type="Pfam" id="PF00015">
    <property type="entry name" value="MCPsignal"/>
    <property type="match status" value="1"/>
</dbReference>
<dbReference type="CDD" id="cd06225">
    <property type="entry name" value="HAMP"/>
    <property type="match status" value="1"/>
</dbReference>
<feature type="domain" description="HAMP" evidence="7">
    <location>
        <begin position="224"/>
        <end position="276"/>
    </location>
</feature>
<feature type="transmembrane region" description="Helical" evidence="5">
    <location>
        <begin position="201"/>
        <end position="222"/>
    </location>
</feature>
<dbReference type="PANTHER" id="PTHR43531">
    <property type="entry name" value="PROTEIN ICFG"/>
    <property type="match status" value="1"/>
</dbReference>
<comment type="similarity">
    <text evidence="2">Belongs to the methyl-accepting chemotaxis (MCP) protein family.</text>
</comment>
<dbReference type="InterPro" id="IPR051310">
    <property type="entry name" value="MCP_chemotaxis"/>
</dbReference>
<gene>
    <name evidence="8" type="ORF">ABH943_007917</name>
</gene>
<sequence length="586" mass="61627">MKVDQPMKTYFSDLKIGVRLGLSFVLVLGILCSVALLGVTRINAINNAITHAVDFTANESSFISEIRGSVKDAGDATRNIIILHDASRMDAQKQALERDLAVSGEAEKKLNELFGRDPGVTGEEVSFLKQIRAARDEAVPLVEKTANLGASNDPGAAEVMMNETAPALERWIQVLSDFRKYELKAGANAAADAHATYASSLTAMLTLSGIGILLGVVVAWLATRSITVPIAQAARLAQSVASGDLTSRVENNRRDEIGQLLQSLQTMNGNLTDVVSGIRTTTESVTVASQEIASGNTDLSARTEEQAASLEQTASSMTQLTETVKQNADNARQANALATRATDTADAGNEAVQGMVTTIGKISSSSSRISEITGVIEGIAFQTNILALNAAVEAARAGEQGRGFAVVASEVRSLAQRSAAAAKEIKDLIGSSVLMIQDGARQATEVSGTMGRVKQSIRQVSDIVGEIAAASEEQSLGIEQVNQAVAQMDEATQQNAALVEEAAAAAQSLEEQTKHLLKAVSVFRLASRGQSATRIMVPQAKPALSAPGRSATRRAESPMARIRPASIANQSTAIAAGTANSDWQNF</sequence>
<dbReference type="CDD" id="cd19411">
    <property type="entry name" value="MCP2201-like_sensor"/>
    <property type="match status" value="1"/>
</dbReference>
<feature type="coiled-coil region" evidence="4">
    <location>
        <begin position="481"/>
        <end position="519"/>
    </location>
</feature>
<dbReference type="SMART" id="SM00283">
    <property type="entry name" value="MA"/>
    <property type="match status" value="1"/>
</dbReference>
<feature type="transmembrane region" description="Helical" evidence="5">
    <location>
        <begin position="20"/>
        <end position="39"/>
    </location>
</feature>
<keyword evidence="5" id="KW-0472">Membrane</keyword>
<dbReference type="Proteomes" id="UP001620514">
    <property type="component" value="Unassembled WGS sequence"/>
</dbReference>
<keyword evidence="1" id="KW-0488">Methylation</keyword>
<dbReference type="PRINTS" id="PR00260">
    <property type="entry name" value="CHEMTRNSDUCR"/>
</dbReference>
<reference evidence="8 9" key="1">
    <citation type="submission" date="2024-11" db="EMBL/GenBank/DDBJ databases">
        <title>Using genomics to understand microbial adaptation to soil warming.</title>
        <authorList>
            <person name="Deangelis K.M. PhD."/>
        </authorList>
    </citation>
    <scope>NUCLEOTIDE SEQUENCE [LARGE SCALE GENOMIC DNA]</scope>
    <source>
        <strain evidence="8 9">GAS97</strain>
    </source>
</reference>
<proteinExistence type="inferred from homology"/>
<protein>
    <submittedName>
        <fullName evidence="8">Methyl-accepting chemotaxis protein</fullName>
    </submittedName>
</protein>
<accession>A0ABW8MW03</accession>